<evidence type="ECO:0000313" key="5">
    <source>
        <dbReference type="Proteomes" id="UP001497482"/>
    </source>
</evidence>
<evidence type="ECO:0008006" key="6">
    <source>
        <dbReference type="Google" id="ProtNLM"/>
    </source>
</evidence>
<dbReference type="AlphaFoldDB" id="A0AAV2MRD3"/>
<evidence type="ECO:0000256" key="2">
    <source>
        <dbReference type="SAM" id="Phobius"/>
    </source>
</evidence>
<evidence type="ECO:0000256" key="1">
    <source>
        <dbReference type="SAM" id="MobiDB-lite"/>
    </source>
</evidence>
<gene>
    <name evidence="4" type="ORF">KC01_LOCUS41956</name>
</gene>
<keyword evidence="2" id="KW-0812">Transmembrane</keyword>
<dbReference type="InterPro" id="IPR037645">
    <property type="entry name" value="KCT2"/>
</dbReference>
<proteinExistence type="predicted"/>
<evidence type="ECO:0000313" key="4">
    <source>
        <dbReference type="EMBL" id="CAL1616137.1"/>
    </source>
</evidence>
<dbReference type="EMBL" id="OZ035831">
    <property type="protein sequence ID" value="CAL1616137.1"/>
    <property type="molecule type" value="Genomic_DNA"/>
</dbReference>
<feature type="signal peptide" evidence="3">
    <location>
        <begin position="1"/>
        <end position="21"/>
    </location>
</feature>
<name>A0AAV2MRD3_KNICA</name>
<dbReference type="PANTHER" id="PTHR16502:SF0">
    <property type="entry name" value="KERATINOCYTE-ASSOCIATED TRANSMEMBRANE PROTEIN 2"/>
    <property type="match status" value="1"/>
</dbReference>
<keyword evidence="2" id="KW-1133">Transmembrane helix</keyword>
<dbReference type="PANTHER" id="PTHR16502">
    <property type="entry name" value="KERATINOCYTE-ASSOCIATED TRANSMEMBRANE PROTEIN 2"/>
    <property type="match status" value="1"/>
</dbReference>
<keyword evidence="3" id="KW-0732">Signal</keyword>
<protein>
    <recommendedName>
        <fullName evidence="6">Trans-Golgi network integral membrane protein 2</fullName>
    </recommendedName>
</protein>
<dbReference type="Pfam" id="PF17818">
    <property type="entry name" value="KCT2"/>
    <property type="match status" value="1"/>
</dbReference>
<feature type="region of interest" description="Disordered" evidence="1">
    <location>
        <begin position="41"/>
        <end position="98"/>
    </location>
</feature>
<keyword evidence="5" id="KW-1185">Reference proteome</keyword>
<accession>A0AAV2MRD3</accession>
<reference evidence="4 5" key="1">
    <citation type="submission" date="2024-04" db="EMBL/GenBank/DDBJ databases">
        <authorList>
            <person name="Waldvogel A.-M."/>
            <person name="Schoenle A."/>
        </authorList>
    </citation>
    <scope>NUCLEOTIDE SEQUENCE [LARGE SCALE GENOMIC DNA]</scope>
</reference>
<feature type="compositionally biased region" description="Polar residues" evidence="1">
    <location>
        <begin position="43"/>
        <end position="65"/>
    </location>
</feature>
<feature type="compositionally biased region" description="Basic and acidic residues" evidence="1">
    <location>
        <begin position="69"/>
        <end position="98"/>
    </location>
</feature>
<sequence length="261" mass="27353">MRTALLLALCVSCCLVKESRSGFSTSVQQVQSISINQQGSVQTQEHLQGKKSTVSASTAVQNPSTDAGKAAEESADKAAKEAADKAAKEAADKAAKEAADKAAKEAADKAAKEAADKAAKEAADKAAEEAAKEAADKAAKEAADKAAKEAADKAAKEAADKVVKESEEGAVKESKDGSDYTEESADDLPSSKGGAHTVDGPQAAESSHFFVYLVSTAVLVALLYVAYHNKRKIIAFVLEGKRTRSTRRHPSAEYQRLEQQP</sequence>
<feature type="transmembrane region" description="Helical" evidence="2">
    <location>
        <begin position="209"/>
        <end position="227"/>
    </location>
</feature>
<organism evidence="4 5">
    <name type="scientific">Knipowitschia caucasica</name>
    <name type="common">Caucasian dwarf goby</name>
    <name type="synonym">Pomatoschistus caucasicus</name>
    <dbReference type="NCBI Taxonomy" id="637954"/>
    <lineage>
        <taxon>Eukaryota</taxon>
        <taxon>Metazoa</taxon>
        <taxon>Chordata</taxon>
        <taxon>Craniata</taxon>
        <taxon>Vertebrata</taxon>
        <taxon>Euteleostomi</taxon>
        <taxon>Actinopterygii</taxon>
        <taxon>Neopterygii</taxon>
        <taxon>Teleostei</taxon>
        <taxon>Neoteleostei</taxon>
        <taxon>Acanthomorphata</taxon>
        <taxon>Gobiaria</taxon>
        <taxon>Gobiiformes</taxon>
        <taxon>Gobioidei</taxon>
        <taxon>Gobiidae</taxon>
        <taxon>Gobiinae</taxon>
        <taxon>Knipowitschia</taxon>
    </lineage>
</organism>
<feature type="region of interest" description="Disordered" evidence="1">
    <location>
        <begin position="158"/>
        <end position="199"/>
    </location>
</feature>
<feature type="compositionally biased region" description="Basic and acidic residues" evidence="1">
    <location>
        <begin position="158"/>
        <end position="178"/>
    </location>
</feature>
<feature type="chain" id="PRO_5043550744" description="Trans-Golgi network integral membrane protein 2" evidence="3">
    <location>
        <begin position="22"/>
        <end position="261"/>
    </location>
</feature>
<evidence type="ECO:0000256" key="3">
    <source>
        <dbReference type="SAM" id="SignalP"/>
    </source>
</evidence>
<dbReference type="Proteomes" id="UP001497482">
    <property type="component" value="Chromosome 9"/>
</dbReference>
<keyword evidence="2" id="KW-0472">Membrane</keyword>